<feature type="compositionally biased region" description="Polar residues" evidence="1">
    <location>
        <begin position="17"/>
        <end position="26"/>
    </location>
</feature>
<feature type="region of interest" description="Disordered" evidence="1">
    <location>
        <begin position="1"/>
        <end position="26"/>
    </location>
</feature>
<name>A0A401GW57_9APHY</name>
<sequence>MEALALAHHLAGGNAAQSQKGRTTSSPRALYALYPGYVRPVRPEPRNCGEGLTQSAHRSREQHAGQLPPSLVSRRHWRTVDILLRPQDINIRRPIERSAALSV</sequence>
<dbReference type="AlphaFoldDB" id="A0A401GW57"/>
<proteinExistence type="predicted"/>
<comment type="caution">
    <text evidence="2">The sequence shown here is derived from an EMBL/GenBank/DDBJ whole genome shotgun (WGS) entry which is preliminary data.</text>
</comment>
<dbReference type="InParanoid" id="A0A401GW57"/>
<feature type="compositionally biased region" description="Low complexity" evidence="1">
    <location>
        <begin position="1"/>
        <end position="16"/>
    </location>
</feature>
<dbReference type="EMBL" id="BFAD01000009">
    <property type="protein sequence ID" value="GBE86399.1"/>
    <property type="molecule type" value="Genomic_DNA"/>
</dbReference>
<feature type="region of interest" description="Disordered" evidence="1">
    <location>
        <begin position="42"/>
        <end position="72"/>
    </location>
</feature>
<evidence type="ECO:0000256" key="1">
    <source>
        <dbReference type="SAM" id="MobiDB-lite"/>
    </source>
</evidence>
<keyword evidence="3" id="KW-1185">Reference proteome</keyword>
<dbReference type="GeneID" id="38783316"/>
<dbReference type="RefSeq" id="XP_027617312.1">
    <property type="nucleotide sequence ID" value="XM_027761511.1"/>
</dbReference>
<dbReference type="Proteomes" id="UP000287166">
    <property type="component" value="Unassembled WGS sequence"/>
</dbReference>
<reference evidence="2 3" key="1">
    <citation type="journal article" date="2018" name="Sci. Rep.">
        <title>Genome sequence of the cauliflower mushroom Sparassis crispa (Hanabiratake) and its association with beneficial usage.</title>
        <authorList>
            <person name="Kiyama R."/>
            <person name="Furutani Y."/>
            <person name="Kawaguchi K."/>
            <person name="Nakanishi T."/>
        </authorList>
    </citation>
    <scope>NUCLEOTIDE SEQUENCE [LARGE SCALE GENOMIC DNA]</scope>
</reference>
<accession>A0A401GW57</accession>
<evidence type="ECO:0000313" key="2">
    <source>
        <dbReference type="EMBL" id="GBE86399.1"/>
    </source>
</evidence>
<organism evidence="2 3">
    <name type="scientific">Sparassis crispa</name>
    <dbReference type="NCBI Taxonomy" id="139825"/>
    <lineage>
        <taxon>Eukaryota</taxon>
        <taxon>Fungi</taxon>
        <taxon>Dikarya</taxon>
        <taxon>Basidiomycota</taxon>
        <taxon>Agaricomycotina</taxon>
        <taxon>Agaricomycetes</taxon>
        <taxon>Polyporales</taxon>
        <taxon>Sparassidaceae</taxon>
        <taxon>Sparassis</taxon>
    </lineage>
</organism>
<gene>
    <name evidence="2" type="ORF">SCP_0902780</name>
</gene>
<protein>
    <submittedName>
        <fullName evidence="2">Uncharacterized protein</fullName>
    </submittedName>
</protein>
<evidence type="ECO:0000313" key="3">
    <source>
        <dbReference type="Proteomes" id="UP000287166"/>
    </source>
</evidence>